<dbReference type="InterPro" id="IPR011050">
    <property type="entry name" value="Pectin_lyase_fold/virulence"/>
</dbReference>
<protein>
    <submittedName>
        <fullName evidence="4">Filamentous hemagglutinin</fullName>
    </submittedName>
</protein>
<proteinExistence type="predicted"/>
<name>A0A239D979_9BACT</name>
<evidence type="ECO:0000313" key="4">
    <source>
        <dbReference type="EMBL" id="SNS28859.1"/>
    </source>
</evidence>
<dbReference type="InterPro" id="IPR029058">
    <property type="entry name" value="AB_hydrolase_fold"/>
</dbReference>
<organism evidence="4 5">
    <name type="scientific">Humidesulfovibrio mexicanus</name>
    <dbReference type="NCBI Taxonomy" id="147047"/>
    <lineage>
        <taxon>Bacteria</taxon>
        <taxon>Pseudomonadati</taxon>
        <taxon>Thermodesulfobacteriota</taxon>
        <taxon>Desulfovibrionia</taxon>
        <taxon>Desulfovibrionales</taxon>
        <taxon>Desulfovibrionaceae</taxon>
        <taxon>Humidesulfovibrio</taxon>
    </lineage>
</organism>
<dbReference type="Gene3D" id="2.160.20.10">
    <property type="entry name" value="Single-stranded right-handed beta-helix, Pectin lyase-like"/>
    <property type="match status" value="1"/>
</dbReference>
<dbReference type="Gene3D" id="3.40.50.1820">
    <property type="entry name" value="alpha/beta hydrolase"/>
    <property type="match status" value="1"/>
</dbReference>
<dbReference type="SUPFAM" id="SSF53474">
    <property type="entry name" value="alpha/beta-Hydrolases"/>
    <property type="match status" value="1"/>
</dbReference>
<dbReference type="GO" id="GO:0003824">
    <property type="term" value="F:catalytic activity"/>
    <property type="evidence" value="ECO:0007669"/>
    <property type="project" value="UniProtKB-ARBA"/>
</dbReference>
<accession>A0A239D979</accession>
<dbReference type="InterPro" id="IPR012334">
    <property type="entry name" value="Pectin_lyas_fold"/>
</dbReference>
<feature type="chain" id="PRO_5012105009" evidence="2">
    <location>
        <begin position="28"/>
        <end position="2082"/>
    </location>
</feature>
<keyword evidence="5" id="KW-1185">Reference proteome</keyword>
<evidence type="ECO:0000313" key="5">
    <source>
        <dbReference type="Proteomes" id="UP000198324"/>
    </source>
</evidence>
<feature type="region of interest" description="Disordered" evidence="1">
    <location>
        <begin position="1474"/>
        <end position="1503"/>
    </location>
</feature>
<evidence type="ECO:0000256" key="1">
    <source>
        <dbReference type="SAM" id="MobiDB-lite"/>
    </source>
</evidence>
<feature type="compositionally biased region" description="Low complexity" evidence="1">
    <location>
        <begin position="1474"/>
        <end position="1492"/>
    </location>
</feature>
<reference evidence="4 5" key="1">
    <citation type="submission" date="2017-06" db="EMBL/GenBank/DDBJ databases">
        <authorList>
            <person name="Kim H.J."/>
            <person name="Triplett B.A."/>
        </authorList>
    </citation>
    <scope>NUCLEOTIDE SEQUENCE [LARGE SCALE GENOMIC DNA]</scope>
    <source>
        <strain evidence="4 5">DSM 13116</strain>
    </source>
</reference>
<dbReference type="Pfam" id="PF13332">
    <property type="entry name" value="Fil_haemagg_2"/>
    <property type="match status" value="3"/>
</dbReference>
<dbReference type="RefSeq" id="WP_089275660.1">
    <property type="nucleotide sequence ID" value="NZ_FZOC01000012.1"/>
</dbReference>
<keyword evidence="2" id="KW-0732">Signal</keyword>
<dbReference type="Proteomes" id="UP000198324">
    <property type="component" value="Unassembled WGS sequence"/>
</dbReference>
<dbReference type="EMBL" id="FZOC01000012">
    <property type="protein sequence ID" value="SNS28859.1"/>
    <property type="molecule type" value="Genomic_DNA"/>
</dbReference>
<dbReference type="SMART" id="SM00912">
    <property type="entry name" value="Haemagg_act"/>
    <property type="match status" value="1"/>
</dbReference>
<feature type="signal peptide" evidence="2">
    <location>
        <begin position="1"/>
        <end position="27"/>
    </location>
</feature>
<dbReference type="SUPFAM" id="SSF51126">
    <property type="entry name" value="Pectin lyase-like"/>
    <property type="match status" value="1"/>
</dbReference>
<gene>
    <name evidence="4" type="ORF">SAMN04488503_0171</name>
</gene>
<dbReference type="NCBIfam" id="TIGR01901">
    <property type="entry name" value="adhes_NPXG"/>
    <property type="match status" value="1"/>
</dbReference>
<feature type="domain" description="Filamentous haemagglutinin FhaB/tRNA nuclease CdiA-like TPS" evidence="3">
    <location>
        <begin position="48"/>
        <end position="169"/>
    </location>
</feature>
<dbReference type="Pfam" id="PF05860">
    <property type="entry name" value="TPS"/>
    <property type="match status" value="1"/>
</dbReference>
<feature type="compositionally biased region" description="Basic and acidic residues" evidence="1">
    <location>
        <begin position="1493"/>
        <end position="1503"/>
    </location>
</feature>
<dbReference type="InterPro" id="IPR025157">
    <property type="entry name" value="Hemagglutinin_rpt"/>
</dbReference>
<dbReference type="InterPro" id="IPR008638">
    <property type="entry name" value="FhaB/CdiA-like_TPS"/>
</dbReference>
<evidence type="ECO:0000256" key="2">
    <source>
        <dbReference type="SAM" id="SignalP"/>
    </source>
</evidence>
<dbReference type="OrthoDB" id="5666689at2"/>
<evidence type="ECO:0000259" key="3">
    <source>
        <dbReference type="SMART" id="SM00912"/>
    </source>
</evidence>
<sequence length="2082" mass="210295">MNTKLKHVLANLLVVLLVLEPFSFAMAGGITVAPGAPASKQPTMDAAPNGVQVVNIVKPNASGLSHNQFDQFNVPSQGVIINNSNKVGVSQLGGAISGNANFGGGAEARIILNEVTGSSRSRIEGYTEIFGFAAQYILANPNGISVNGGGFINTPKATLTTGVPRFDGAGGLLGLDVRRGDVLIEGQGLNAGNLDAFEIVSRTAKINAELHARNLSIIAGQGSYDPATGQSTPLAPDGSTAPMFALDSTALGGMYAQRITFVGTEAGVGVNLGGIIRATDQLTLTADGKIQLAGAVSSDKDAAVASRSGSVEISGKLGAGGTAGVEAAQELRLTSPAVGDAPLLYGQNVNITAKTLNNVDGQVLAETALAAAVSADAANSGTIYSGSGLTLATTGSLRNAGQVLAKNSLDITTTGRMENSGKVQSGGTASVRSAGDIDNAGGEILAQGGMALEATGNVANTGTINTTGLASISAGGILSNTGGSISSHGDLELAATGSLSNTGAIYSGASGVVRAPSLLNSSTGQILALGNLLFENAASLENRGLLRAGQVATMTTGGFSNQGGQILAQSGIALNASADVENTGTFNSGGFGAYRTTGLLRNTGSILTQGDATFSSAGDLVNTGILQFGGRLEYVLGGNLLNTGGQILVTGDSLLTASGDLTNTGLLFTGGTATYAVGGTLLNNRGQMLSSGDMLLRGAAPGTRMLKLQNDSGLIESLHGSIGIKADSVVNNNLDFSLEEGAIQGTRKEGGLAVYSNDYSAAYYTVFNWATGHSPDSGTYASDAKRLPADYAQTIGLDIARNIFSLAEITAAVAKTEEELAATPDTTRQTHVNWIKNNIVATQGPYSVVCRAGQRCELLAYEAITTTDRVTGLDKGGSIAASTSIAVDAGQFTNTVSKVFTTTGDITINAANFENIGKDVYERTTVKWGRGFRNTVKNKGTYSEGNGQELVQTPVGYAYGSLSAGGKVTITAAHVQNGIAENSGVASSTSGSATTPDAPQGAIIAPPSQAANGQTLSDMGSVIGALPQGGLFSLNATPGHHYLVETNPALTSMASFYGSDYFLSRAGIDLDKTHQQLLGDAFYETTLVREQVFSLTGKRLLSSSATSDAEQMQALMDSALRAKASLDLTIGVALSEAQLAQLTEDIVWLEKTVVDGHEVLAPKVYLASASLEKIAQGGSVIVGKDVAISATGDASNTGLIQAANTLTINAANIFNTSGALQGQAAALAATDSLTNTSGLIKGGEVTLAAGKNIVSDTASITFASSNTTSTVAGTRGRIEAGGNLNMQAGENISLLGSDAAAGGSATLSAGKDVVVSAQQTKSSFATSQGSKYSASSSVVANQAATLTSGGALAVTAGQDLLVHGSTVQAGGDASLSAGRNLSITSATDKYEFSRHLQSKSGGLFGGKSSESASGSSSTSVASRVSAGGALTAEAGKAGAGDLVVAGSKVSATQDVKLAAASNANILAAQMTSSSQSQSSSSGFGGLISSSGSKENRKVTTERSEIAAGGDISVEAQKDITLTAAKITSGGETQLVAKNGNVSLLTSKDSEYNRSVSSNVGWLTWSSQDKGKSAETVVNTLIATGKGLTITSRDGVTVEYKQTGDLRQDIQQLSQAQGLEWMGELLKRDDVNWKGVQEQYESWNKKDGGLSPAATIVLAIAASAATAGAASELALYVTGLQIGEGGALLASGVAANAMQIATYSALQAGIVSIAAKTATGVVDAAAGGDLGKNLGSMLTEEGVRSLLASMVLAGNMSAMGSTFATYPAAGRVLATTAVKTITSNIVGGQELEKAFLTSLGSSFGSYVKGEITAAELNKTVSLVLNGAAGAAGAALAGGDPLQGAMSAIAGELAENIKVAPLTAEQLEKDKDFAVQSACAYSGECPELGNSKVVSKAELEKAGIALDKLIDPKSGLSMTVYYNDASKVLSVAVRGTDELVDVKADIEQAIGKVGDQLREAAFKDNIAALRTMANTLGATLVATGHSLGGGVATALASFKEFDRAVVFNPAALHVNTIAALGGDSERAQLLTTAYVSRGDMLTNLQDLILNHVVDTKTVGTRVTVEGGGLHGVNGVLNAFGVATK</sequence>